<dbReference type="EMBL" id="BPQH01000003">
    <property type="protein sequence ID" value="GJD48319.1"/>
    <property type="molecule type" value="Genomic_DNA"/>
</dbReference>
<feature type="compositionally biased region" description="Basic residues" evidence="1">
    <location>
        <begin position="1"/>
        <end position="12"/>
    </location>
</feature>
<feature type="region of interest" description="Disordered" evidence="1">
    <location>
        <begin position="1"/>
        <end position="32"/>
    </location>
</feature>
<feature type="compositionally biased region" description="Basic and acidic residues" evidence="1">
    <location>
        <begin position="13"/>
        <end position="25"/>
    </location>
</feature>
<organism evidence="2 3">
    <name type="scientific">Methylobacterium crusticola</name>
    <dbReference type="NCBI Taxonomy" id="1697972"/>
    <lineage>
        <taxon>Bacteria</taxon>
        <taxon>Pseudomonadati</taxon>
        <taxon>Pseudomonadota</taxon>
        <taxon>Alphaproteobacteria</taxon>
        <taxon>Hyphomicrobiales</taxon>
        <taxon>Methylobacteriaceae</taxon>
        <taxon>Methylobacterium</taxon>
    </lineage>
</organism>
<reference evidence="2" key="2">
    <citation type="submission" date="2021-08" db="EMBL/GenBank/DDBJ databases">
        <authorList>
            <person name="Tani A."/>
            <person name="Ola A."/>
            <person name="Ogura Y."/>
            <person name="Katsura K."/>
            <person name="Hayashi T."/>
        </authorList>
    </citation>
    <scope>NUCLEOTIDE SEQUENCE</scope>
    <source>
        <strain evidence="2">KCTC 52305</strain>
    </source>
</reference>
<evidence type="ECO:0000313" key="3">
    <source>
        <dbReference type="Proteomes" id="UP001055167"/>
    </source>
</evidence>
<reference evidence="2" key="1">
    <citation type="journal article" date="2021" name="Front. Microbiol.">
        <title>Comprehensive Comparative Genomics and Phenotyping of Methylobacterium Species.</title>
        <authorList>
            <person name="Alessa O."/>
            <person name="Ogura Y."/>
            <person name="Fujitani Y."/>
            <person name="Takami H."/>
            <person name="Hayashi T."/>
            <person name="Sahin N."/>
            <person name="Tani A."/>
        </authorList>
    </citation>
    <scope>NUCLEOTIDE SEQUENCE</scope>
    <source>
        <strain evidence="2">KCTC 52305</strain>
    </source>
</reference>
<keyword evidence="3" id="KW-1185">Reference proteome</keyword>
<protein>
    <submittedName>
        <fullName evidence="2">Uncharacterized protein</fullName>
    </submittedName>
</protein>
<gene>
    <name evidence="2" type="ORF">OPKNFCMD_1037</name>
</gene>
<evidence type="ECO:0000256" key="1">
    <source>
        <dbReference type="SAM" id="MobiDB-lite"/>
    </source>
</evidence>
<evidence type="ECO:0000313" key="2">
    <source>
        <dbReference type="EMBL" id="GJD48319.1"/>
    </source>
</evidence>
<sequence>MTPRASRARTRRQQGERAQQREVARPGRAGARVARREVELGLDEALPDPAHVGMPAMPVQDLLGVVGAEIRVGHDGVGKAARACAVRHALQPARLADGIGVVVLGLHVDGLRHPRLADVAKKIADQVVLADARVVADHPRPHRVGQPGVIVLLQVPDGEMRIDLMHASALPRPACLDVGSSAQVLTIDNMAPGGEASLISLPRDRERETIGAAAGRFGRKIAVLAQNCSLPSAAARAPGSGSTVPNSRTPCAGISET</sequence>
<dbReference type="Proteomes" id="UP001055167">
    <property type="component" value="Unassembled WGS sequence"/>
</dbReference>
<comment type="caution">
    <text evidence="2">The sequence shown here is derived from an EMBL/GenBank/DDBJ whole genome shotgun (WGS) entry which is preliminary data.</text>
</comment>
<proteinExistence type="predicted"/>
<feature type="compositionally biased region" description="Low complexity" evidence="1">
    <location>
        <begin position="233"/>
        <end position="242"/>
    </location>
</feature>
<name>A0ABQ4QUD8_9HYPH</name>
<accession>A0ABQ4QUD8</accession>
<feature type="region of interest" description="Disordered" evidence="1">
    <location>
        <begin position="233"/>
        <end position="257"/>
    </location>
</feature>